<gene>
    <name evidence="2" type="ORF">GO485_23840</name>
</gene>
<reference evidence="2 3" key="1">
    <citation type="submission" date="2019-12" db="EMBL/GenBank/DDBJ databases">
        <title>Draft Genome Sequences of Six Type Strains of the Genus Massilia.</title>
        <authorList>
            <person name="Miess H."/>
            <person name="Frediansyah A."/>
            <person name="Goeker M."/>
            <person name="Gross H."/>
        </authorList>
    </citation>
    <scope>NUCLEOTIDE SEQUENCE [LARGE SCALE GENOMIC DNA]</scope>
    <source>
        <strain evidence="2 3">DSM 26639</strain>
    </source>
</reference>
<dbReference type="PROSITE" id="PS51257">
    <property type="entry name" value="PROKAR_LIPOPROTEIN"/>
    <property type="match status" value="1"/>
</dbReference>
<dbReference type="EMBL" id="CP046904">
    <property type="protein sequence ID" value="QGZ41788.1"/>
    <property type="molecule type" value="Genomic_DNA"/>
</dbReference>
<keyword evidence="3" id="KW-1185">Reference proteome</keyword>
<evidence type="ECO:0000313" key="2">
    <source>
        <dbReference type="EMBL" id="QGZ41788.1"/>
    </source>
</evidence>
<name>A0ABX6FW83_9BURK</name>
<feature type="signal peptide" evidence="1">
    <location>
        <begin position="1"/>
        <end position="19"/>
    </location>
</feature>
<dbReference type="PANTHER" id="PTHR43737:SF1">
    <property type="entry name" value="DUF1501 DOMAIN-CONTAINING PROTEIN"/>
    <property type="match status" value="1"/>
</dbReference>
<dbReference type="InterPro" id="IPR014917">
    <property type="entry name" value="DUF1800"/>
</dbReference>
<evidence type="ECO:0000256" key="1">
    <source>
        <dbReference type="SAM" id="SignalP"/>
    </source>
</evidence>
<accession>A0ABX6FW83</accession>
<protein>
    <submittedName>
        <fullName evidence="2">DUF1800 family protein</fullName>
    </submittedName>
</protein>
<sequence>MPKLNIRPLACLSAALLLAACGAGSDTESTSAGAATASAKQGGRSADDTAAPTILASELVTSGARSAAAARVTPEEASAFLSQATFGPTMYEINQVASMGKLNWLNAQFNVYPAWHRAYMDQMATTLPPRAVLSENHFFQSFWKNAIIGSDHLRERVTYALSQIFVVSFQDGAVGMYARGMACYYDMLSAKAFGNFRDLLEGVATSPMMGIYLSHMQNLPESENSTPDENFAREIMQLMTIGLHQLNPDGTVKLSGGQPIPTYNRDDVAGLAKVFTGWSWGGGQMNEYGFTGLVAYSSPDRDCLPMQNYPAYHSTSKKTFLGKTLAAGGSGEADLKAALDTLFNHPNVGPFIGRQLIQRLVKSNPSAGYVARVAAAFADNGAGVRGDMKAVLRAVLLDSEAAAAGADDVGKLREPVLRLANWLRAFNARSVSGNYVIWTLEDPLTGIGQNPLRSPSVFNFYRPNYTPPHTSIANAGYVAPEMQLVGETSVIGYLNFMQMAVARGIGQSWDIRPNYAAELSIAEQPEMLVDRINLLLLNGRMSDSLRSKIVSAVASIPVRGNSPQAQTAKENRVYIAVYLTMAAPEYLVQK</sequence>
<organism evidence="2 3">
    <name type="scientific">Pseudoduganella flava</name>
    <dbReference type="NCBI Taxonomy" id="871742"/>
    <lineage>
        <taxon>Bacteria</taxon>
        <taxon>Pseudomonadati</taxon>
        <taxon>Pseudomonadota</taxon>
        <taxon>Betaproteobacteria</taxon>
        <taxon>Burkholderiales</taxon>
        <taxon>Oxalobacteraceae</taxon>
        <taxon>Telluria group</taxon>
        <taxon>Pseudoduganella</taxon>
    </lineage>
</organism>
<evidence type="ECO:0000313" key="3">
    <source>
        <dbReference type="Proteomes" id="UP000437862"/>
    </source>
</evidence>
<feature type="chain" id="PRO_5046679972" evidence="1">
    <location>
        <begin position="20"/>
        <end position="590"/>
    </location>
</feature>
<dbReference type="PANTHER" id="PTHR43737">
    <property type="entry name" value="BLL7424 PROTEIN"/>
    <property type="match status" value="1"/>
</dbReference>
<dbReference type="Proteomes" id="UP000437862">
    <property type="component" value="Chromosome"/>
</dbReference>
<proteinExistence type="predicted"/>
<keyword evidence="1" id="KW-0732">Signal</keyword>
<dbReference type="RefSeq" id="WP_145873173.1">
    <property type="nucleotide sequence ID" value="NZ_CP046904.1"/>
</dbReference>
<dbReference type="Pfam" id="PF08811">
    <property type="entry name" value="DUF1800"/>
    <property type="match status" value="1"/>
</dbReference>